<dbReference type="GO" id="GO:0031469">
    <property type="term" value="C:bacterial microcompartment"/>
    <property type="evidence" value="ECO:0007669"/>
    <property type="project" value="UniProtKB-SubCell"/>
</dbReference>
<keyword evidence="6" id="KW-1185">Reference proteome</keyword>
<evidence type="ECO:0000313" key="6">
    <source>
        <dbReference type="Proteomes" id="UP000276301"/>
    </source>
</evidence>
<proteinExistence type="inferred from homology"/>
<evidence type="ECO:0000256" key="2">
    <source>
        <dbReference type="ARBA" id="ARBA00024446"/>
    </source>
</evidence>
<comment type="caution">
    <text evidence="5">The sequence shown here is derived from an EMBL/GenBank/DDBJ whole genome shotgun (WGS) entry which is preliminary data.</text>
</comment>
<name>A0A498CR47_9FIRM</name>
<dbReference type="InterPro" id="IPR037233">
    <property type="entry name" value="CcmK-like_sf"/>
</dbReference>
<accession>A0A498CR47</accession>
<evidence type="ECO:0000313" key="5">
    <source>
        <dbReference type="EMBL" id="RLL11023.1"/>
    </source>
</evidence>
<evidence type="ECO:0000256" key="1">
    <source>
        <dbReference type="ARBA" id="ARBA00024322"/>
    </source>
</evidence>
<dbReference type="Pfam" id="PF00936">
    <property type="entry name" value="BMC"/>
    <property type="match status" value="1"/>
</dbReference>
<dbReference type="EMBL" id="RCHT01000010">
    <property type="protein sequence ID" value="RLL11023.1"/>
    <property type="molecule type" value="Genomic_DNA"/>
</dbReference>
<gene>
    <name evidence="5" type="ORF">D4A47_07485</name>
</gene>
<keyword evidence="2" id="KW-1283">Bacterial microcompartment</keyword>
<evidence type="ECO:0000259" key="4">
    <source>
        <dbReference type="PROSITE" id="PS51930"/>
    </source>
</evidence>
<dbReference type="SUPFAM" id="SSF143414">
    <property type="entry name" value="CcmK-like"/>
    <property type="match status" value="1"/>
</dbReference>
<dbReference type="InterPro" id="IPR000249">
    <property type="entry name" value="BMC_dom"/>
</dbReference>
<dbReference type="PANTHER" id="PTHR33941:SF11">
    <property type="entry name" value="BACTERIAL MICROCOMPARTMENT SHELL PROTEIN PDUJ"/>
    <property type="match status" value="1"/>
</dbReference>
<dbReference type="PANTHER" id="PTHR33941">
    <property type="entry name" value="PROPANEDIOL UTILIZATION PROTEIN PDUA"/>
    <property type="match status" value="1"/>
</dbReference>
<dbReference type="RefSeq" id="WP_101551613.1">
    <property type="nucleotide sequence ID" value="NZ_DBFBJK010000006.1"/>
</dbReference>
<dbReference type="InterPro" id="IPR050575">
    <property type="entry name" value="BMC_shell"/>
</dbReference>
<dbReference type="Gene3D" id="3.30.70.1710">
    <property type="match status" value="1"/>
</dbReference>
<organism evidence="5 6">
    <name type="scientific">Anaerotruncus massiliensis</name>
    <name type="common">ex Liu et al. 2021</name>
    <dbReference type="NCBI Taxonomy" id="2321404"/>
    <lineage>
        <taxon>Bacteria</taxon>
        <taxon>Bacillati</taxon>
        <taxon>Bacillota</taxon>
        <taxon>Clostridia</taxon>
        <taxon>Eubacteriales</taxon>
        <taxon>Oscillospiraceae</taxon>
        <taxon>Anaerotruncus</taxon>
    </lineage>
</organism>
<dbReference type="AlphaFoldDB" id="A0A498CR47"/>
<dbReference type="InterPro" id="IPR044872">
    <property type="entry name" value="CcmK/CsoS1_BMC"/>
</dbReference>
<comment type="similarity">
    <text evidence="3">Belongs to the bacterial microcompartments protein family.</text>
</comment>
<feature type="domain" description="BMC" evidence="4">
    <location>
        <begin position="2"/>
        <end position="95"/>
    </location>
</feature>
<dbReference type="SMART" id="SM00877">
    <property type="entry name" value="BMC"/>
    <property type="match status" value="1"/>
</dbReference>
<reference evidence="5 6" key="1">
    <citation type="submission" date="2018-10" db="EMBL/GenBank/DDBJ databases">
        <title>Anaerotruncus faecis sp. nov., isolated from human feces.</title>
        <authorList>
            <person name="Wang Y.-J."/>
        </authorList>
    </citation>
    <scope>NUCLEOTIDE SEQUENCE [LARGE SCALE GENOMIC DNA]</scope>
    <source>
        <strain evidence="5 6">22A2-44</strain>
    </source>
</reference>
<dbReference type="Proteomes" id="UP000276301">
    <property type="component" value="Unassembled WGS sequence"/>
</dbReference>
<dbReference type="PROSITE" id="PS51930">
    <property type="entry name" value="BMC_2"/>
    <property type="match status" value="1"/>
</dbReference>
<sequence>MALGMIEVCGFVTSIVVADAAAKAADVKILALDKNKPAAGDAAEVPLIMIVKIGGEVSAVEQAVEAGVREAKARGLYVTHHVIGREAEDTKKLSKLCAVGRDRFDEHNY</sequence>
<comment type="subcellular location">
    <subcellularLocation>
        <location evidence="1">Bacterial microcompartment</location>
    </subcellularLocation>
</comment>
<evidence type="ECO:0000256" key="3">
    <source>
        <dbReference type="PROSITE-ProRule" id="PRU01278"/>
    </source>
</evidence>
<protein>
    <submittedName>
        <fullName evidence="5">BMC domain-containing protein</fullName>
    </submittedName>
</protein>